<proteinExistence type="predicted"/>
<organism evidence="2 3">
    <name type="scientific">Acetobacter pasteurianus</name>
    <name type="common">Acetobacter turbidans</name>
    <dbReference type="NCBI Taxonomy" id="438"/>
    <lineage>
        <taxon>Bacteria</taxon>
        <taxon>Pseudomonadati</taxon>
        <taxon>Pseudomonadota</taxon>
        <taxon>Alphaproteobacteria</taxon>
        <taxon>Acetobacterales</taxon>
        <taxon>Acetobacteraceae</taxon>
        <taxon>Acetobacter</taxon>
    </lineage>
</organism>
<sequence>MRGLANAEGEVYVVTGVLFPAHFRQRTGPDHVMIPSGMWKAVYDPVANEAAVYVCANTDQPDCKIVSLAVLSQWSGIDVFPTLADTVKQHVMQMPAIEESPYAASVRAEQSKAPGFNWSDRSIRRGLCMLRKALER</sequence>
<dbReference type="Proteomes" id="UP000093796">
    <property type="component" value="Unassembled WGS sequence"/>
</dbReference>
<protein>
    <recommendedName>
        <fullName evidence="1">DNA/RNA non-specific endonuclease/pyrophosphatase/phosphodiesterase domain-containing protein</fullName>
    </recommendedName>
</protein>
<dbReference type="InterPro" id="IPR001604">
    <property type="entry name" value="Endo_G_ENPP1-like_dom"/>
</dbReference>
<evidence type="ECO:0000259" key="1">
    <source>
        <dbReference type="Pfam" id="PF01223"/>
    </source>
</evidence>
<dbReference type="InterPro" id="IPR044929">
    <property type="entry name" value="DNA/RNA_non-sp_Endonuclease_sf"/>
</dbReference>
<feature type="domain" description="DNA/RNA non-specific endonuclease/pyrophosphatase/phosphodiesterase" evidence="1">
    <location>
        <begin position="3"/>
        <end position="85"/>
    </location>
</feature>
<gene>
    <name evidence="2" type="ORF">SRCM100623_02511</name>
</gene>
<reference evidence="2 3" key="1">
    <citation type="submission" date="2016-05" db="EMBL/GenBank/DDBJ databases">
        <title>Genome sequencing of Acetobacter pasteurianus strain SRCM100623.</title>
        <authorList>
            <person name="Song Y.R."/>
        </authorList>
    </citation>
    <scope>NUCLEOTIDE SEQUENCE [LARGE SCALE GENOMIC DNA]</scope>
    <source>
        <strain evidence="2 3">SRCM100623</strain>
    </source>
</reference>
<name>A0A1A0CTK7_ACEPA</name>
<evidence type="ECO:0000313" key="2">
    <source>
        <dbReference type="EMBL" id="OAZ65921.1"/>
    </source>
</evidence>
<dbReference type="GO" id="GO:0003676">
    <property type="term" value="F:nucleic acid binding"/>
    <property type="evidence" value="ECO:0007669"/>
    <property type="project" value="InterPro"/>
</dbReference>
<dbReference type="Pfam" id="PF01223">
    <property type="entry name" value="Endonuclease_NS"/>
    <property type="match status" value="1"/>
</dbReference>
<dbReference type="Gene3D" id="3.40.570.10">
    <property type="entry name" value="Extracellular Endonuclease, subunit A"/>
    <property type="match status" value="1"/>
</dbReference>
<dbReference type="GO" id="GO:0046872">
    <property type="term" value="F:metal ion binding"/>
    <property type="evidence" value="ECO:0007669"/>
    <property type="project" value="InterPro"/>
</dbReference>
<dbReference type="SUPFAM" id="SSF54060">
    <property type="entry name" value="His-Me finger endonucleases"/>
    <property type="match status" value="1"/>
</dbReference>
<accession>A0A1A0CTK7</accession>
<dbReference type="EMBL" id="LYUD01000139">
    <property type="protein sequence ID" value="OAZ65921.1"/>
    <property type="molecule type" value="Genomic_DNA"/>
</dbReference>
<dbReference type="InterPro" id="IPR044925">
    <property type="entry name" value="His-Me_finger_sf"/>
</dbReference>
<comment type="caution">
    <text evidence="2">The sequence shown here is derived from an EMBL/GenBank/DDBJ whole genome shotgun (WGS) entry which is preliminary data.</text>
</comment>
<dbReference type="GO" id="GO:0016787">
    <property type="term" value="F:hydrolase activity"/>
    <property type="evidence" value="ECO:0007669"/>
    <property type="project" value="InterPro"/>
</dbReference>
<evidence type="ECO:0000313" key="3">
    <source>
        <dbReference type="Proteomes" id="UP000093796"/>
    </source>
</evidence>
<dbReference type="PATRIC" id="fig|438.15.peg.2774"/>
<dbReference type="AlphaFoldDB" id="A0A1A0CTK7"/>